<feature type="coiled-coil region" evidence="5">
    <location>
        <begin position="750"/>
        <end position="777"/>
    </location>
</feature>
<keyword evidence="3 5" id="KW-0175">Coiled coil</keyword>
<gene>
    <name evidence="8" type="ORF">GCM10011389_11190</name>
</gene>
<name>A0ABQ1PVW7_9BACI</name>
<dbReference type="PANTHER" id="PTHR18861:SF0">
    <property type="entry name" value="BRUCHPILOT, ISOFORM J"/>
    <property type="match status" value="1"/>
</dbReference>
<evidence type="ECO:0000256" key="5">
    <source>
        <dbReference type="SAM" id="Coils"/>
    </source>
</evidence>
<reference evidence="9" key="1">
    <citation type="journal article" date="2019" name="Int. J. Syst. Evol. Microbiol.">
        <title>The Global Catalogue of Microorganisms (GCM) 10K type strain sequencing project: providing services to taxonomists for standard genome sequencing and annotation.</title>
        <authorList>
            <consortium name="The Broad Institute Genomics Platform"/>
            <consortium name="The Broad Institute Genome Sequencing Center for Infectious Disease"/>
            <person name="Wu L."/>
            <person name="Ma J."/>
        </authorList>
    </citation>
    <scope>NUCLEOTIDE SEQUENCE [LARGE SCALE GENOMIC DNA]</scope>
    <source>
        <strain evidence="9">CGMCC 1.15353</strain>
    </source>
</reference>
<sequence length="1115" mass="123230">MMARTPETKVKFSVFNKEFNEALREMGDESKQLKKEFQLQAEQMRDTASETEKLEAKVRYLGKQQEIANRKIRATEEQLEKAKRMYGENSNEANKLANQLLDLRISEQRMRNSISDTNRQLAEQAQEMDGTRRRAERLRSAMRELAEDAEDAGEKMTSGVTVPMAGAGIAAGASAMNVKDAARLMIGSLGATGKEAEQLEKDMRTVWSDGFGEGPEDVARSIMMVKQNIRGINDGAELQDVTKKMLMLANATESDLGEATRGVNQIMHNFGKTAGEAMDLFKKGQEAGLNFSDEMFDNISEYAPKFKAMGYSAEEYFELLVQGAKNGAYNLDYVNDAVKTFDDNLNSGSDSVSDAFDNLSDESQSLFKEFEKGGSSTKEVLKSVLKDLEGMENQTKANEIGAELIGSKFEDMGSEAVYALKDVNNSMDDVEGSMDRFVDSQEEAFGRDLRSTLRKLQEAIIPIGEELLEIAEDVIPHIQDLAERFADMDEETQKFILTLGGMAAAAGPAITIFSKLNGLVGGLATGFGSAGAAAGARGFGGTLMKVVSKAGPIGLGIAAFGGLGFAVSQLIDKEKELNDVSLEKANTMMKEYESTEKMITQFDQLRGKSKLTNKEFARYVDLQAELDTASSTGEVEAIKKEMAKLQGKSHLSNKELKTMVGLNTELAENIPGATEKITDQGQKLVGTTSELRRYNQEAREAAMLEMKEEFYEAAENYNQLLKDRKLQQQALNGFKIREQEINNYLQNYTQSELESLAQKVKKEKDSLQARAASAELGSEERANLTDQAHKRRQLYLLIKDGKQGLTEQLNTVNQQIVEQEKKINNTDVEISKMNQVYKKLQLQHLIGAGIEDQAARKAIQEENTIGLLDQQLGKLEQQRRKLNEQYPPNQRNSEEYQEQINKIDGQIGRMREAKGKIQDLGREAYNYTQELGKDVYKNVNAKLTPSAASINSSLSATVNKTVRANMVPGTSNFHAPMYADGTDYHPGGPAIVGEEGVELAREGNKWSLYGYGYVPNLARGADVFTHDETMKILSGLNSMPAYAGGAGDHINISKRLTQMSSNMATKQQGIINNQLRLSIESTDILMDGVAVGKATWKTVQEQTRRAEETTGRFGG</sequence>
<dbReference type="InterPro" id="IPR010090">
    <property type="entry name" value="Phage_tape_meas"/>
</dbReference>
<accession>A0ABQ1PVW7</accession>
<keyword evidence="2" id="KW-0963">Cytoplasm</keyword>
<keyword evidence="4" id="KW-0206">Cytoskeleton</keyword>
<feature type="coiled-coil region" evidence="5">
    <location>
        <begin position="802"/>
        <end position="829"/>
    </location>
</feature>
<keyword evidence="9" id="KW-1185">Reference proteome</keyword>
<dbReference type="NCBIfam" id="TIGR01760">
    <property type="entry name" value="tape_meas_TP901"/>
    <property type="match status" value="1"/>
</dbReference>
<evidence type="ECO:0000256" key="1">
    <source>
        <dbReference type="ARBA" id="ARBA00004245"/>
    </source>
</evidence>
<dbReference type="Pfam" id="PF10145">
    <property type="entry name" value="PhageMin_Tail"/>
    <property type="match status" value="1"/>
</dbReference>
<dbReference type="EMBL" id="BMIN01000003">
    <property type="protein sequence ID" value="GGD05439.1"/>
    <property type="molecule type" value="Genomic_DNA"/>
</dbReference>
<dbReference type="RefSeq" id="WP_188651644.1">
    <property type="nucleotide sequence ID" value="NZ_BMIN01000003.1"/>
</dbReference>
<feature type="domain" description="Phage tail tape measure protein" evidence="7">
    <location>
        <begin position="215"/>
        <end position="406"/>
    </location>
</feature>
<protein>
    <recommendedName>
        <fullName evidence="7">Phage tail tape measure protein domain-containing protein</fullName>
    </recommendedName>
</protein>
<evidence type="ECO:0000313" key="9">
    <source>
        <dbReference type="Proteomes" id="UP000642571"/>
    </source>
</evidence>
<feature type="region of interest" description="Disordered" evidence="6">
    <location>
        <begin position="114"/>
        <end position="133"/>
    </location>
</feature>
<evidence type="ECO:0000256" key="3">
    <source>
        <dbReference type="ARBA" id="ARBA00023054"/>
    </source>
</evidence>
<evidence type="ECO:0000256" key="6">
    <source>
        <dbReference type="SAM" id="MobiDB-lite"/>
    </source>
</evidence>
<comment type="caution">
    <text evidence="8">The sequence shown here is derived from an EMBL/GenBank/DDBJ whole genome shotgun (WGS) entry which is preliminary data.</text>
</comment>
<evidence type="ECO:0000313" key="8">
    <source>
        <dbReference type="EMBL" id="GGD05439.1"/>
    </source>
</evidence>
<evidence type="ECO:0000256" key="2">
    <source>
        <dbReference type="ARBA" id="ARBA00022490"/>
    </source>
</evidence>
<proteinExistence type="predicted"/>
<organism evidence="8 9">
    <name type="scientific">Pontibacillus salipaludis</name>
    <dbReference type="NCBI Taxonomy" id="1697394"/>
    <lineage>
        <taxon>Bacteria</taxon>
        <taxon>Bacillati</taxon>
        <taxon>Bacillota</taxon>
        <taxon>Bacilli</taxon>
        <taxon>Bacillales</taxon>
        <taxon>Bacillaceae</taxon>
        <taxon>Pontibacillus</taxon>
    </lineage>
</organism>
<dbReference type="PANTHER" id="PTHR18861">
    <property type="entry name" value="ELKS/RAB6-INTERACTING/CAST PROTEIN"/>
    <property type="match status" value="1"/>
</dbReference>
<feature type="compositionally biased region" description="Polar residues" evidence="6">
    <location>
        <begin position="114"/>
        <end position="123"/>
    </location>
</feature>
<comment type="subcellular location">
    <subcellularLocation>
        <location evidence="1">Cytoplasm</location>
        <location evidence="1">Cytoskeleton</location>
    </subcellularLocation>
</comment>
<evidence type="ECO:0000259" key="7">
    <source>
        <dbReference type="Pfam" id="PF10145"/>
    </source>
</evidence>
<dbReference type="Proteomes" id="UP000642571">
    <property type="component" value="Unassembled WGS sequence"/>
</dbReference>
<evidence type="ECO:0000256" key="4">
    <source>
        <dbReference type="ARBA" id="ARBA00023212"/>
    </source>
</evidence>